<dbReference type="SUPFAM" id="SSF51120">
    <property type="entry name" value="beta-Roll"/>
    <property type="match status" value="1"/>
</dbReference>
<dbReference type="InterPro" id="IPR001343">
    <property type="entry name" value="Hemolysn_Ca-bd"/>
</dbReference>
<evidence type="ECO:0000256" key="1">
    <source>
        <dbReference type="ARBA" id="ARBA00022837"/>
    </source>
</evidence>
<dbReference type="HOGENOM" id="CLU_619316_0_0_6"/>
<dbReference type="Pfam" id="PF00353">
    <property type="entry name" value="HemolysinCabind"/>
    <property type="match status" value="2"/>
</dbReference>
<organism evidence="2 3">
    <name type="scientific">Hamiltonella defensa subsp. Acyrthosiphon pisum (strain 5AT)</name>
    <dbReference type="NCBI Taxonomy" id="572265"/>
    <lineage>
        <taxon>Bacteria</taxon>
        <taxon>Pseudomonadati</taxon>
        <taxon>Pseudomonadota</taxon>
        <taxon>Gammaproteobacteria</taxon>
        <taxon>Enterobacterales</taxon>
        <taxon>Enterobacteriaceae</taxon>
        <taxon>aphid secondary symbionts</taxon>
        <taxon>Candidatus Williamhamiltonella</taxon>
    </lineage>
</organism>
<proteinExistence type="predicted"/>
<dbReference type="Gene3D" id="2.150.10.10">
    <property type="entry name" value="Serralysin-like metalloprotease, C-terminal"/>
    <property type="match status" value="1"/>
</dbReference>
<dbReference type="Proteomes" id="UP000002334">
    <property type="component" value="Chromosome"/>
</dbReference>
<name>C4K7Q3_HAMD5</name>
<accession>C4K7Q3</accession>
<reference evidence="2 3" key="1">
    <citation type="journal article" date="2009" name="Proc. Natl. Acad. Sci. U.S.A.">
        <title>Hamiltonella defensa, genome evolution of protective bacterial endosymbiont from pathogenic ancestors.</title>
        <authorList>
            <person name="Degnan P.H."/>
            <person name="Yu Y."/>
            <person name="Sisneros N."/>
            <person name="Wing R.A."/>
            <person name="Moran N.A."/>
        </authorList>
    </citation>
    <scope>NUCLEOTIDE SEQUENCE [LARGE SCALE GENOMIC DNA]</scope>
    <source>
        <strain evidence="3">5AT</strain>
    </source>
</reference>
<evidence type="ECO:0000313" key="3">
    <source>
        <dbReference type="Proteomes" id="UP000002334"/>
    </source>
</evidence>
<dbReference type="EMBL" id="CP001277">
    <property type="protein sequence ID" value="ACQ68596.1"/>
    <property type="molecule type" value="Genomic_DNA"/>
</dbReference>
<dbReference type="KEGG" id="hde:HDEF_2017"/>
<protein>
    <submittedName>
        <fullName evidence="2">RTX-family protein-25</fullName>
    </submittedName>
</protein>
<dbReference type="AlphaFoldDB" id="C4K7Q3"/>
<keyword evidence="1" id="KW-0106">Calcium</keyword>
<dbReference type="RefSeq" id="WP_015874351.1">
    <property type="nucleotide sequence ID" value="NC_012751.1"/>
</dbReference>
<gene>
    <name evidence="2" type="primary">rtxA_25</name>
    <name evidence="2" type="ordered locus">HDEF_2017</name>
</gene>
<dbReference type="InterPro" id="IPR011049">
    <property type="entry name" value="Serralysin-like_metalloprot_C"/>
</dbReference>
<keyword evidence="3" id="KW-1185">Reference proteome</keyword>
<evidence type="ECO:0000313" key="2">
    <source>
        <dbReference type="EMBL" id="ACQ68596.1"/>
    </source>
</evidence>
<dbReference type="eggNOG" id="COG2931">
    <property type="taxonomic scope" value="Bacteria"/>
</dbReference>
<dbReference type="GeneID" id="66261571"/>
<sequence length="442" mass="50110">MTPQWPDKLEQKEEFEGIFNVQYHYLHDLNHQDYFEKTPPDQVNILFKTGSGQSPDIIKVGENEIVLTKEQNLILSDTPFNDKMEGNEEANIFFSYRGADFLIGNPGQDVYEIGLDDRKIPRTVVIDNQDDQSKPEIDEIILPMNIDQMTQPIRKGDDIILRSRLEYDSQKALEIVLIDFMKGEKYRHIKIRDASNGVYDIDVDDFDEPYIGQPKAKVIPSESSDVILITDAENLPHLFFAQAGDDVVVDKSRAARHIKGGLGDDALINHSLTGKTLDGEQGKNELHGHDGDDMFQLGRGIDHANGGKGDDFYDYTYRDGDAEFPADDQVKAIIQDKEGENTLTLNQVTLENIQYQWKNEGKDLHLFISKKANREKQDEIILQDVSESIAKVMLGEHSMNIEQLIQSISAVIPQDPEAQGTDRFVPDFASENPMLSGQWVHF</sequence>
<dbReference type="STRING" id="572265.HDEF_2017"/>
<dbReference type="GO" id="GO:0005509">
    <property type="term" value="F:calcium ion binding"/>
    <property type="evidence" value="ECO:0007669"/>
    <property type="project" value="InterPro"/>
</dbReference>